<dbReference type="STRING" id="751945.Theos_1278"/>
<dbReference type="GO" id="GO:0005737">
    <property type="term" value="C:cytoplasm"/>
    <property type="evidence" value="ECO:0007669"/>
    <property type="project" value="TreeGrafter"/>
</dbReference>
<dbReference type="Pfam" id="PF13191">
    <property type="entry name" value="AAA_16"/>
    <property type="match status" value="1"/>
</dbReference>
<dbReference type="PANTHER" id="PTHR16305:SF35">
    <property type="entry name" value="TRANSCRIPTIONAL ACTIVATOR DOMAIN"/>
    <property type="match status" value="1"/>
</dbReference>
<dbReference type="GO" id="GO:0005524">
    <property type="term" value="F:ATP binding"/>
    <property type="evidence" value="ECO:0007669"/>
    <property type="project" value="UniProtKB-KW"/>
</dbReference>
<keyword evidence="1" id="KW-0547">Nucleotide-binding</keyword>
<evidence type="ECO:0000256" key="1">
    <source>
        <dbReference type="ARBA" id="ARBA00022741"/>
    </source>
</evidence>
<dbReference type="KEGG" id="tos:Theos_1278"/>
<dbReference type="InterPro" id="IPR029787">
    <property type="entry name" value="Nucleotide_cyclase"/>
</dbReference>
<dbReference type="InterPro" id="IPR001054">
    <property type="entry name" value="A/G_cyclase"/>
</dbReference>
<dbReference type="SUPFAM" id="SSF52540">
    <property type="entry name" value="P-loop containing nucleoside triphosphate hydrolases"/>
    <property type="match status" value="1"/>
</dbReference>
<dbReference type="AlphaFoldDB" id="K7QX97"/>
<feature type="domain" description="Guanylate cyclase" evidence="4">
    <location>
        <begin position="35"/>
        <end position="153"/>
    </location>
</feature>
<dbReference type="OrthoDB" id="9806704at2"/>
<keyword evidence="6" id="KW-1185">Reference proteome</keyword>
<dbReference type="PROSITE" id="PS50005">
    <property type="entry name" value="TPR"/>
    <property type="match status" value="1"/>
</dbReference>
<protein>
    <submittedName>
        <fullName evidence="5">Family 3 adenylate cyclase</fullName>
    </submittedName>
</protein>
<evidence type="ECO:0000313" key="6">
    <source>
        <dbReference type="Proteomes" id="UP000000211"/>
    </source>
</evidence>
<dbReference type="GO" id="GO:0035556">
    <property type="term" value="P:intracellular signal transduction"/>
    <property type="evidence" value="ECO:0007669"/>
    <property type="project" value="InterPro"/>
</dbReference>
<dbReference type="SUPFAM" id="SSF48452">
    <property type="entry name" value="TPR-like"/>
    <property type="match status" value="1"/>
</dbReference>
<dbReference type="InterPro" id="IPR019734">
    <property type="entry name" value="TPR_rpt"/>
</dbReference>
<evidence type="ECO:0000256" key="3">
    <source>
        <dbReference type="PROSITE-ProRule" id="PRU00339"/>
    </source>
</evidence>
<dbReference type="PROSITE" id="PS50125">
    <property type="entry name" value="GUANYLATE_CYCLASE_2"/>
    <property type="match status" value="1"/>
</dbReference>
<dbReference type="EMBL" id="CP003249">
    <property type="protein sequence ID" value="AFV76318.1"/>
    <property type="molecule type" value="Genomic_DNA"/>
</dbReference>
<organism evidence="5 6">
    <name type="scientific">Thermus oshimai JL-2</name>
    <dbReference type="NCBI Taxonomy" id="751945"/>
    <lineage>
        <taxon>Bacteria</taxon>
        <taxon>Thermotogati</taxon>
        <taxon>Deinococcota</taxon>
        <taxon>Deinococci</taxon>
        <taxon>Thermales</taxon>
        <taxon>Thermaceae</taxon>
        <taxon>Thermus</taxon>
    </lineage>
</organism>
<accession>K7QX97</accession>
<name>K7QX97_THEOS</name>
<dbReference type="InterPro" id="IPR041664">
    <property type="entry name" value="AAA_16"/>
</dbReference>
<dbReference type="RefSeq" id="WP_016329507.1">
    <property type="nucleotide sequence ID" value="NC_019386.1"/>
</dbReference>
<dbReference type="Gene3D" id="3.30.70.1230">
    <property type="entry name" value="Nucleotide cyclase"/>
    <property type="match status" value="1"/>
</dbReference>
<keyword evidence="2" id="KW-0067">ATP-binding</keyword>
<dbReference type="GO" id="GO:0004016">
    <property type="term" value="F:adenylate cyclase activity"/>
    <property type="evidence" value="ECO:0007669"/>
    <property type="project" value="UniProtKB-ARBA"/>
</dbReference>
<keyword evidence="3" id="KW-0802">TPR repeat</keyword>
<dbReference type="eggNOG" id="COG2114">
    <property type="taxonomic scope" value="Bacteria"/>
</dbReference>
<proteinExistence type="predicted"/>
<dbReference type="Proteomes" id="UP000000211">
    <property type="component" value="Chromosome"/>
</dbReference>
<evidence type="ECO:0000259" key="4">
    <source>
        <dbReference type="PROSITE" id="PS50125"/>
    </source>
</evidence>
<evidence type="ECO:0000313" key="5">
    <source>
        <dbReference type="EMBL" id="AFV76318.1"/>
    </source>
</evidence>
<dbReference type="PATRIC" id="fig|751945.3.peg.1267"/>
<dbReference type="SUPFAM" id="SSF55073">
    <property type="entry name" value="Nucleotide cyclase"/>
    <property type="match status" value="1"/>
</dbReference>
<sequence length="879" mass="96212">MRCSCGQKNPPEARFCMACGQALGVTLPRERRWVSVVFFDLVGSTRGFQKGLHPAYEAVQETLTRAAQAARAHGGHVHAFPGDGVLVLFGAPRARGLEAHRALEAALAMVRRSPWPARAGVASGEVLWTPLGDGLAGRPTAVGPVVALAERLSKAAPTGSVLADPATLDLAPGAKAHLLGEEALPGVGPFPLLQVEGVGLQLTPEEEALLEALERDLRTQRRALLTGPPGSGKSFLLEAFLRRKAPGMRLPVAVLERMGPETPLRESLRRAAEALFGNLEALLGPLPNPLADALAYSLGLSERPPWPRETLEDLILEAWRQALSGLGPLLLVLKDLHAPDRTLARFLEDPPNTLLLLVESRRPLWTPHLALPRTRPPLPWTLQPALDGLPHRERKALLALGVLGRATPALLEELVGPFDGRRLEAEGLIRTQGAWLLPLPEVGQAARGLVLEEEAHGWRREAAQRLLAQGAYLLAARLLEEAGEGEKAARVYRALAHAAWNRGHPERALSLYERALRAAPEAMRPALERERQDARASLGLGEGARGGLRAKDPALEAYRRLRKAPSAPELANLLPALKPYPLEATEARLLLAGLLWRGFQPQLALAHLPPPHPHLPPALKAEVEALRAGLLMDLGRHEEAGKILKAPPPPEEREAWARFQATRLRLLLETGRLHEALALGEAAYRQAPHPWLAAALLAASTLRGRFRIDLLEEAHTHPDGRALAALAQALDRWRKGLDPRPLLKEALKAGRTLPNPYVYHLALSTLSLYLWPQSPRKAKALSQHLLYHTHKTGFAVHLELARLLRAQLLLEEGEGVGHLLGFTPSLPFLQAWRAYLLRASGSGGWEERVDPKLRGYGILGEWVRRLWGRGRPVWTWPKR</sequence>
<gene>
    <name evidence="5" type="ORF">Theos_1278</name>
</gene>
<dbReference type="GO" id="GO:0009190">
    <property type="term" value="P:cyclic nucleotide biosynthetic process"/>
    <property type="evidence" value="ECO:0007669"/>
    <property type="project" value="InterPro"/>
</dbReference>
<dbReference type="InterPro" id="IPR011990">
    <property type="entry name" value="TPR-like_helical_dom_sf"/>
</dbReference>
<feature type="repeat" description="TPR" evidence="3">
    <location>
        <begin position="489"/>
        <end position="522"/>
    </location>
</feature>
<dbReference type="PANTHER" id="PTHR16305">
    <property type="entry name" value="TESTICULAR SOLUBLE ADENYLYL CYCLASE"/>
    <property type="match status" value="1"/>
</dbReference>
<reference evidence="5 6" key="1">
    <citation type="journal article" date="2013" name="Genome Announc.">
        <title>Whole Genome Sequencing of Thermus oshimai JL-2 and Thermus thermophilus JL-18, Incomplete Denitrifiers from the United States Great Basin.</title>
        <authorList>
            <person name="Murugapiran S.K."/>
            <person name="Huntemann M."/>
            <person name="Wei C.L."/>
            <person name="Han J."/>
            <person name="Detter J.C."/>
            <person name="Han C.S."/>
            <person name="Erkkila T.H."/>
            <person name="Teshima H."/>
            <person name="Chen A."/>
            <person name="Kyrpides N."/>
            <person name="Mavrommatis K."/>
            <person name="Markowitz V."/>
            <person name="Szeto E."/>
            <person name="Ivanova N."/>
            <person name="Pagani I."/>
            <person name="Lam J."/>
            <person name="McDonald A.I."/>
            <person name="Dodsworth J.A."/>
            <person name="Pati A."/>
            <person name="Goodwin L."/>
            <person name="Peters L."/>
            <person name="Pitluck S."/>
            <person name="Woyke T."/>
            <person name="Hedlund B.P."/>
        </authorList>
    </citation>
    <scope>NUCLEOTIDE SEQUENCE</scope>
    <source>
        <strain evidence="5 6">JL-2</strain>
    </source>
</reference>
<dbReference type="CDD" id="cd07302">
    <property type="entry name" value="CHD"/>
    <property type="match status" value="1"/>
</dbReference>
<dbReference type="InterPro" id="IPR027417">
    <property type="entry name" value="P-loop_NTPase"/>
</dbReference>
<evidence type="ECO:0000256" key="2">
    <source>
        <dbReference type="ARBA" id="ARBA00022840"/>
    </source>
</evidence>
<dbReference type="HOGENOM" id="CLU_010640_0_0_0"/>